<feature type="chain" id="PRO_5026674207" evidence="2">
    <location>
        <begin position="24"/>
        <end position="488"/>
    </location>
</feature>
<feature type="domain" description="DUF3131" evidence="3">
    <location>
        <begin position="64"/>
        <end position="440"/>
    </location>
</feature>
<reference evidence="4 5" key="1">
    <citation type="submission" date="2019-12" db="EMBL/GenBank/DDBJ databases">
        <authorList>
            <person name="Huq M.A."/>
        </authorList>
    </citation>
    <scope>NUCLEOTIDE SEQUENCE [LARGE SCALE GENOMIC DNA]</scope>
    <source>
        <strain evidence="4 5">MAH-25</strain>
    </source>
</reference>
<sequence>MSPRLLPLVLAAALLAPCLAARAQAPAGPPLANASGAADCKPGELPAARYERRFGPLSERELAMARTAWKYFENNTQPTGLANAVDNYPSTTMWDTASYLGAIVAARELRIITPQQADERLGKAVAALGSLAFFRDELPNKVYHTRTLDKVDYANNPGEIGFSALDLGRLLVWLKIAKERYPRHADAIDRFVLRWKWGKVVDRSGMLFGAMLDKDRQVQYLQEGRLGYEEYAAKGFQLWGIPTELAARPEPYATVPIYCVEVPYDARDPRKYYQHNYVVTESYALDGVEFNWDTALDRDTDDRKHSNAWMLDFANRVYQAQENRWLATGILTARSEHQLDAEPYFVYDTVFTDGYAWNTITEPGQYVPQYAAVSLKAALGMWALWKSPYTDRLFEEIGQHADPARGFMEGILENGKGPIRAFTANNNGIMLETLLFKAQGKLLRWGAGGPTLWDRSFRGAPYGPQGRTAGAPPPCARPAASAPGAAPC</sequence>
<feature type="region of interest" description="Disordered" evidence="1">
    <location>
        <begin position="463"/>
        <end position="488"/>
    </location>
</feature>
<evidence type="ECO:0000256" key="2">
    <source>
        <dbReference type="SAM" id="SignalP"/>
    </source>
</evidence>
<dbReference type="Proteomes" id="UP000469385">
    <property type="component" value="Unassembled WGS sequence"/>
</dbReference>
<dbReference type="EMBL" id="WSEL01000003">
    <property type="protein sequence ID" value="MVQ29381.1"/>
    <property type="molecule type" value="Genomic_DNA"/>
</dbReference>
<accession>A0A6N8IR62</accession>
<dbReference type="RefSeq" id="WP_157397389.1">
    <property type="nucleotide sequence ID" value="NZ_WSEL01000003.1"/>
</dbReference>
<keyword evidence="5" id="KW-1185">Reference proteome</keyword>
<gene>
    <name evidence="4" type="ORF">GON04_07980</name>
</gene>
<feature type="signal peptide" evidence="2">
    <location>
        <begin position="1"/>
        <end position="23"/>
    </location>
</feature>
<keyword evidence="2" id="KW-0732">Signal</keyword>
<dbReference type="Pfam" id="PF11329">
    <property type="entry name" value="DUF3131"/>
    <property type="match status" value="1"/>
</dbReference>
<proteinExistence type="predicted"/>
<dbReference type="InterPro" id="IPR021478">
    <property type="entry name" value="DUF3131"/>
</dbReference>
<dbReference type="AlphaFoldDB" id="A0A6N8IR62"/>
<protein>
    <submittedName>
        <fullName evidence="4">DUF3131 domain-containing protein</fullName>
    </submittedName>
</protein>
<name>A0A6N8IR62_9BURK</name>
<evidence type="ECO:0000313" key="4">
    <source>
        <dbReference type="EMBL" id="MVQ29381.1"/>
    </source>
</evidence>
<organism evidence="4 5">
    <name type="scientific">Ramlibacter pinisoli</name>
    <dbReference type="NCBI Taxonomy" id="2682844"/>
    <lineage>
        <taxon>Bacteria</taxon>
        <taxon>Pseudomonadati</taxon>
        <taxon>Pseudomonadota</taxon>
        <taxon>Betaproteobacteria</taxon>
        <taxon>Burkholderiales</taxon>
        <taxon>Comamonadaceae</taxon>
        <taxon>Ramlibacter</taxon>
    </lineage>
</organism>
<feature type="compositionally biased region" description="Low complexity" evidence="1">
    <location>
        <begin position="477"/>
        <end position="488"/>
    </location>
</feature>
<evidence type="ECO:0000256" key="1">
    <source>
        <dbReference type="SAM" id="MobiDB-lite"/>
    </source>
</evidence>
<comment type="caution">
    <text evidence="4">The sequence shown here is derived from an EMBL/GenBank/DDBJ whole genome shotgun (WGS) entry which is preliminary data.</text>
</comment>
<evidence type="ECO:0000259" key="3">
    <source>
        <dbReference type="Pfam" id="PF11329"/>
    </source>
</evidence>
<dbReference type="Gene3D" id="1.50.10.140">
    <property type="match status" value="1"/>
</dbReference>
<evidence type="ECO:0000313" key="5">
    <source>
        <dbReference type="Proteomes" id="UP000469385"/>
    </source>
</evidence>